<dbReference type="Gene3D" id="2.80.10.50">
    <property type="match status" value="4"/>
</dbReference>
<keyword evidence="3" id="KW-1185">Reference proteome</keyword>
<dbReference type="EMBL" id="FQ859183">
    <property type="protein sequence ID" value="CCB68718.1"/>
    <property type="molecule type" value="Genomic_DNA"/>
</dbReference>
<proteinExistence type="predicted"/>
<evidence type="ECO:0000256" key="1">
    <source>
        <dbReference type="SAM" id="SignalP"/>
    </source>
</evidence>
<dbReference type="Proteomes" id="UP000009186">
    <property type="component" value="Chromosome"/>
</dbReference>
<dbReference type="Pfam" id="PF17164">
    <property type="entry name" value="DUF5122"/>
    <property type="match status" value="4"/>
</dbReference>
<dbReference type="SUPFAM" id="SSF63829">
    <property type="entry name" value="Calcium-dependent phosphotriesterase"/>
    <property type="match status" value="1"/>
</dbReference>
<evidence type="ECO:0008006" key="4">
    <source>
        <dbReference type="Google" id="ProtNLM"/>
    </source>
</evidence>
<dbReference type="eggNOG" id="COG1572">
    <property type="taxonomic scope" value="Bacteria"/>
</dbReference>
<evidence type="ECO:0000313" key="3">
    <source>
        <dbReference type="Proteomes" id="UP000009186"/>
    </source>
</evidence>
<reference evidence="2 3" key="1">
    <citation type="journal article" date="2011" name="Appl. Environ. Microbiol.">
        <title>Complete genome sequence of the fish pathogen Flavobacterium branchiophilum.</title>
        <authorList>
            <consortium name="1:IP"/>
            <consortium name="Microbial Evolutionary Genomics,F-75015 Paris"/>
            <consortium name="France 2:CNRS"/>
            <consortium name="URA2171"/>
            <consortium name="F-75015 Paris,France 3:Unite de Virologie et Immunologie Mol."/>
            <consortium name="INRA,78352 Jouy en Josas Cedex"/>
            <consortium name="France. 4:Unite de Mathemathique"/>
            <consortium name="Informatique et Genome,INRA"/>
            <consortium name="78352 Jouy en Josas Cedex"/>
            <consortium name="France. 5:CEA/Genoscope"/>
            <consortium name="Evry"/>
            <consortium name="France"/>
            <person name="Touchon M."/>
            <person name="Barbier P."/>
            <person name="Bernardet J.F."/>
            <person name="Loux V."/>
            <person name="Vacherie B."/>
            <person name="Barbe V."/>
            <person name="Rocha E.P."/>
            <person name="Duchaud E."/>
        </authorList>
    </citation>
    <scope>NUCLEOTIDE SEQUENCE [LARGE SCALE GENOMIC DNA]</scope>
    <source>
        <strain evidence="2 3">FL-15</strain>
    </source>
</reference>
<dbReference type="RefSeq" id="WP_014083198.1">
    <property type="nucleotide sequence ID" value="NC_016001.1"/>
</dbReference>
<sequence length="817" mass="89983">MKKLYNIIILLFAHQLSYAQQGILDTSFGDNGIQRASKLMYYNDTGHPRGTVKVIFNSTGSSTYLGNDLVNGGVLPVIRVINQDVSLKVWNKKTIVKDGIMDTNNGLFSTGYTQKEDNNKAIYVSKIKYGNITNSTGQGFSLDNNFNYDGKIVFDTKEVDEEGIAIKLQSDNKIVILGYSGTKGIVIRYNSDGYLDRTFNQKGFHTFQIAQNTKPTSFAIQTDGKIVVAGNCFNGNDIDFFITRLNTNGTIDNSFGTNGIVIKDVNNHDNTGNAMVLANDGNIFIGGKSYTKGGAIYLDSLFSYNYSLFKYNQNGTLATAYTNGILTGAFIISASTYVYGNPNTIVPNNEEVNCMAYDYVNNRIYLSGYAYAQDNITKTPWLNIGVSTVNATYVDASSFQYPPGYIGYSHEVIASTIKPSDMILGNSTPLYTVVKFSNCSYGTSTFLNTPTSTVPASCYNNLTEMSFAKIQKTNDGYYGSTNYNGSGDLYKLDSNFVVDSNFGINGKIANIKEFKIDNDGKIICTGISQTNGTRTLLARFNSDGQVDNTFGTLGEIRTQNLWNTFGIYVTPENDYIVSSYRVNNSNPQIRLEKYLNNGEKDQIFNSPVLLNVNNSLSSYPNLINSEDIISDNLGNIYTIAFNYNYNTSNPYINLAKINSNGIIDSNFGINGIVNLVPFFNQPSEKFNLIRLNNEKILAYSDKRMIQINNDGTLDATFGTNGIIDGNTILSELIISKVITNGSDYFIGGHSTSPGGGKAKIIKINHLGVVDTSFATNGFYTDSDANYQNVIYGVKYMYFDGLDKIVFSGVGIPIKRIQ</sequence>
<name>G2Z5V8_FLABF</name>
<accession>G2Z5V8</accession>
<dbReference type="HOGENOM" id="CLU_348056_0_0_10"/>
<evidence type="ECO:0000313" key="2">
    <source>
        <dbReference type="EMBL" id="CCB68718.1"/>
    </source>
</evidence>
<protein>
    <recommendedName>
        <fullName evidence="4">Delta-60 repeat protein</fullName>
    </recommendedName>
</protein>
<organism evidence="2 3">
    <name type="scientific">Flavobacterium branchiophilum (strain FL-15)</name>
    <dbReference type="NCBI Taxonomy" id="1034807"/>
    <lineage>
        <taxon>Bacteria</taxon>
        <taxon>Pseudomonadati</taxon>
        <taxon>Bacteroidota</taxon>
        <taxon>Flavobacteriia</taxon>
        <taxon>Flavobacteriales</taxon>
        <taxon>Flavobacteriaceae</taxon>
        <taxon>Flavobacterium</taxon>
    </lineage>
</organism>
<dbReference type="NCBIfam" id="TIGR02608">
    <property type="entry name" value="delta_60_rpt"/>
    <property type="match status" value="5"/>
</dbReference>
<feature type="signal peptide" evidence="1">
    <location>
        <begin position="1"/>
        <end position="19"/>
    </location>
</feature>
<keyword evidence="1" id="KW-0732">Signal</keyword>
<dbReference type="STRING" id="1034807.FBFL15_0605"/>
<feature type="chain" id="PRO_5003441063" description="Delta-60 repeat protein" evidence="1">
    <location>
        <begin position="20"/>
        <end position="817"/>
    </location>
</feature>
<dbReference type="KEGG" id="fbr:FBFL15_0605"/>
<dbReference type="InterPro" id="IPR013431">
    <property type="entry name" value="Delta_60_rpt"/>
</dbReference>
<dbReference type="AlphaFoldDB" id="G2Z5V8"/>
<gene>
    <name evidence="2" type="ordered locus">FBFL15_0605</name>
</gene>